<evidence type="ECO:0000313" key="3">
    <source>
        <dbReference type="Proteomes" id="UP000248786"/>
    </source>
</evidence>
<reference evidence="3 4" key="1">
    <citation type="submission" date="2018-05" db="EMBL/GenBank/DDBJ databases">
        <title>Draft genome sequences of Dehalococcoides mccartyi strains RC and KS.</title>
        <authorList>
            <person name="Higgins S.A."/>
            <person name="Padilla-Crespo E."/>
            <person name="Loeffler F.E."/>
        </authorList>
    </citation>
    <scope>NUCLEOTIDE SEQUENCE [LARGE SCALE GENOMIC DNA]</scope>
    <source>
        <strain evidence="2 3">KS</strain>
        <strain evidence="1 4">RC</strain>
    </source>
</reference>
<sequence>MGFIDYTETMKRNTSCFGFVVIRGYKKSRLGSLFFTHSGEAGQISGGLLPEC</sequence>
<dbReference type="Proteomes" id="UP000248786">
    <property type="component" value="Unassembled WGS sequence"/>
</dbReference>
<name>A0A328ENY5_9CHLR</name>
<evidence type="ECO:0000313" key="4">
    <source>
        <dbReference type="Proteomes" id="UP000249146"/>
    </source>
</evidence>
<dbReference type="Proteomes" id="UP000249146">
    <property type="component" value="Unassembled WGS sequence"/>
</dbReference>
<protein>
    <submittedName>
        <fullName evidence="2">Uncharacterized protein</fullName>
    </submittedName>
</protein>
<comment type="caution">
    <text evidence="2">The sequence shown here is derived from an EMBL/GenBank/DDBJ whole genome shotgun (WGS) entry which is preliminary data.</text>
</comment>
<proteinExistence type="predicted"/>
<accession>A0A328ENY5</accession>
<dbReference type="EMBL" id="QGLC01000011">
    <property type="protein sequence ID" value="RAL69227.1"/>
    <property type="molecule type" value="Genomic_DNA"/>
</dbReference>
<evidence type="ECO:0000313" key="1">
    <source>
        <dbReference type="EMBL" id="RAL69227.1"/>
    </source>
</evidence>
<evidence type="ECO:0000313" key="2">
    <source>
        <dbReference type="EMBL" id="RAL70355.1"/>
    </source>
</evidence>
<dbReference type="AlphaFoldDB" id="A0A328ENY5"/>
<gene>
    <name evidence="2" type="ORF">C1G86_1267</name>
    <name evidence="1" type="ORF">C1G87_1228</name>
</gene>
<dbReference type="EMBL" id="QGLD01000011">
    <property type="protein sequence ID" value="RAL70355.1"/>
    <property type="molecule type" value="Genomic_DNA"/>
</dbReference>
<organism evidence="2 3">
    <name type="scientific">Dehalococcoides mccartyi</name>
    <dbReference type="NCBI Taxonomy" id="61435"/>
    <lineage>
        <taxon>Bacteria</taxon>
        <taxon>Bacillati</taxon>
        <taxon>Chloroflexota</taxon>
        <taxon>Dehalococcoidia</taxon>
        <taxon>Dehalococcoidales</taxon>
        <taxon>Dehalococcoidaceae</taxon>
        <taxon>Dehalococcoides</taxon>
    </lineage>
</organism>